<dbReference type="InterPro" id="IPR013099">
    <property type="entry name" value="K_chnl_dom"/>
</dbReference>
<feature type="domain" description="Potassium channel" evidence="2">
    <location>
        <begin position="101"/>
        <end position="170"/>
    </location>
</feature>
<keyword evidence="3" id="KW-0813">Transport</keyword>
<comment type="caution">
    <text evidence="3">The sequence shown here is derived from an EMBL/GenBank/DDBJ whole genome shotgun (WGS) entry which is preliminary data.</text>
</comment>
<keyword evidence="4" id="KW-1185">Reference proteome</keyword>
<evidence type="ECO:0000313" key="3">
    <source>
        <dbReference type="EMBL" id="MEJ5864367.1"/>
    </source>
</evidence>
<keyword evidence="1" id="KW-1133">Transmembrane helix</keyword>
<evidence type="ECO:0000259" key="2">
    <source>
        <dbReference type="Pfam" id="PF07885"/>
    </source>
</evidence>
<protein>
    <submittedName>
        <fullName evidence="3">Potassium channel family protein</fullName>
    </submittedName>
</protein>
<feature type="transmembrane region" description="Helical" evidence="1">
    <location>
        <begin position="153"/>
        <end position="174"/>
    </location>
</feature>
<sequence length="264" mass="29515">MNTASDPEKKVFMDRLAERTKDHPWWAVAVLMLCIAATFWVVHCAPWYWALVAIVVFYAAFTFVIFCTSRPRGWEGSILFLTFIMAAVLFIALFGFVYKTGNLIVFEHCSVLENGVRKCTANTEAWDWYYYSTVVFTTLGFGDVTPTLFAGKVVTSVEALLGMAYGVTAVITFLGRHSWLNTQGSADDKQAAPAASPCRSADPQLISLVGAVATHSHDLANLREQFATHVMETAIKLKHLKYALWITWGLLAMLTIIFVSWQLH</sequence>
<dbReference type="GO" id="GO:0034220">
    <property type="term" value="P:monoatomic ion transmembrane transport"/>
    <property type="evidence" value="ECO:0007669"/>
    <property type="project" value="UniProtKB-KW"/>
</dbReference>
<organism evidence="3 4">
    <name type="scientific">Pseudomonas farsensis</name>
    <dbReference type="NCBI Taxonomy" id="2745492"/>
    <lineage>
        <taxon>Bacteria</taxon>
        <taxon>Pseudomonadati</taxon>
        <taxon>Pseudomonadota</taxon>
        <taxon>Gammaproteobacteria</taxon>
        <taxon>Pseudomonadales</taxon>
        <taxon>Pseudomonadaceae</taxon>
        <taxon>Pseudomonas</taxon>
    </lineage>
</organism>
<gene>
    <name evidence="3" type="ORF">V7S98_14160</name>
</gene>
<dbReference type="RefSeq" id="WP_339599652.1">
    <property type="nucleotide sequence ID" value="NZ_JBBHLC010000037.1"/>
</dbReference>
<keyword evidence="1" id="KW-0812">Transmembrane</keyword>
<dbReference type="Proteomes" id="UP001380290">
    <property type="component" value="Unassembled WGS sequence"/>
</dbReference>
<reference evidence="3 4" key="1">
    <citation type="submission" date="2024-02" db="EMBL/GenBank/DDBJ databases">
        <title>Identification of pathogenicity and growth-promoting function of Pseudomonas putida variant.</title>
        <authorList>
            <person name="Sun J."/>
        </authorList>
    </citation>
    <scope>NUCLEOTIDE SEQUENCE [LARGE SCALE GENOMIC DNA]</scope>
    <source>
        <strain evidence="3 4">A03</strain>
    </source>
</reference>
<evidence type="ECO:0000256" key="1">
    <source>
        <dbReference type="SAM" id="Phobius"/>
    </source>
</evidence>
<evidence type="ECO:0000313" key="4">
    <source>
        <dbReference type="Proteomes" id="UP001380290"/>
    </source>
</evidence>
<feature type="transmembrane region" description="Helical" evidence="1">
    <location>
        <begin position="242"/>
        <end position="263"/>
    </location>
</feature>
<keyword evidence="3" id="KW-0407">Ion channel</keyword>
<name>A0ABU8QUM3_9PSED</name>
<feature type="transmembrane region" description="Helical" evidence="1">
    <location>
        <begin position="78"/>
        <end position="98"/>
    </location>
</feature>
<dbReference type="SUPFAM" id="SSF81324">
    <property type="entry name" value="Voltage-gated potassium channels"/>
    <property type="match status" value="1"/>
</dbReference>
<accession>A0ABU8QUM3</accession>
<dbReference type="Pfam" id="PF07885">
    <property type="entry name" value="Ion_trans_2"/>
    <property type="match status" value="1"/>
</dbReference>
<proteinExistence type="predicted"/>
<keyword evidence="1" id="KW-0472">Membrane</keyword>
<dbReference type="EMBL" id="JBBHLC010000037">
    <property type="protein sequence ID" value="MEJ5864367.1"/>
    <property type="molecule type" value="Genomic_DNA"/>
</dbReference>
<dbReference type="Gene3D" id="1.10.287.70">
    <property type="match status" value="1"/>
</dbReference>
<keyword evidence="3" id="KW-0406">Ion transport</keyword>
<feature type="transmembrane region" description="Helical" evidence="1">
    <location>
        <begin position="47"/>
        <end position="66"/>
    </location>
</feature>
<feature type="transmembrane region" description="Helical" evidence="1">
    <location>
        <begin position="23"/>
        <end position="41"/>
    </location>
</feature>